<comment type="catalytic activity">
    <reaction evidence="16">
        <text>glutathione(out) + ATP + H2O = glutathione(in) + ADP + phosphate + H(+)</text>
        <dbReference type="Rhea" id="RHEA:29791"/>
        <dbReference type="ChEBI" id="CHEBI:15377"/>
        <dbReference type="ChEBI" id="CHEBI:15378"/>
        <dbReference type="ChEBI" id="CHEBI:30616"/>
        <dbReference type="ChEBI" id="CHEBI:43474"/>
        <dbReference type="ChEBI" id="CHEBI:57925"/>
        <dbReference type="ChEBI" id="CHEBI:456216"/>
        <dbReference type="EC" id="7.4.2.10"/>
    </reaction>
</comment>
<comment type="subcellular location">
    <subcellularLocation>
        <location evidence="1">Cell inner membrane</location>
        <topology evidence="1">Peripheral membrane protein</topology>
    </subcellularLocation>
</comment>
<keyword evidence="8" id="KW-0378">Hydrolase</keyword>
<dbReference type="CDD" id="cd03257">
    <property type="entry name" value="ABC_NikE_OppD_transporters"/>
    <property type="match status" value="2"/>
</dbReference>
<evidence type="ECO:0000256" key="10">
    <source>
        <dbReference type="ARBA" id="ARBA00022967"/>
    </source>
</evidence>
<dbReference type="RefSeq" id="WP_127188336.1">
    <property type="nucleotide sequence ID" value="NZ_RZNJ01000003.1"/>
</dbReference>
<keyword evidence="6" id="KW-0677">Repeat</keyword>
<comment type="subunit">
    <text evidence="2">The complex is composed of two ATP-binding proteins (GsiA), two transmembrane proteins (GsiC and GsiD) and a solute-binding protein (GsiB).</text>
</comment>
<evidence type="ECO:0000256" key="13">
    <source>
        <dbReference type="ARBA" id="ARBA00038416"/>
    </source>
</evidence>
<evidence type="ECO:0000256" key="16">
    <source>
        <dbReference type="ARBA" id="ARBA00047640"/>
    </source>
</evidence>
<evidence type="ECO:0000256" key="3">
    <source>
        <dbReference type="ARBA" id="ARBA00022448"/>
    </source>
</evidence>
<dbReference type="InterPro" id="IPR003439">
    <property type="entry name" value="ABC_transporter-like_ATP-bd"/>
</dbReference>
<evidence type="ECO:0000313" key="18">
    <source>
        <dbReference type="EMBL" id="RUT31090.1"/>
    </source>
</evidence>
<keyword evidence="3" id="KW-0813">Transport</keyword>
<keyword evidence="4" id="KW-1003">Cell membrane</keyword>
<reference evidence="18 19" key="1">
    <citation type="journal article" date="2016" name="Int. J. Syst. Evol. Microbiol.">
        <title>Arsenicitalea aurantiaca gen. nov., sp. nov., a new member of the family Hyphomicrobiaceae, isolated from high-arsenic sediment.</title>
        <authorList>
            <person name="Mu Y."/>
            <person name="Zhou L."/>
            <person name="Zeng X.C."/>
            <person name="Liu L."/>
            <person name="Pan Y."/>
            <person name="Chen X."/>
            <person name="Wang J."/>
            <person name="Li S."/>
            <person name="Li W.J."/>
            <person name="Wang Y."/>
        </authorList>
    </citation>
    <scope>NUCLEOTIDE SEQUENCE [LARGE SCALE GENOMIC DNA]</scope>
    <source>
        <strain evidence="18 19">42-50</strain>
    </source>
</reference>
<accession>A0A433XAN2</accession>
<dbReference type="OrthoDB" id="9802264at2"/>
<evidence type="ECO:0000259" key="17">
    <source>
        <dbReference type="PROSITE" id="PS50893"/>
    </source>
</evidence>
<dbReference type="FunFam" id="3.40.50.300:FF:000016">
    <property type="entry name" value="Oligopeptide ABC transporter ATP-binding component"/>
    <property type="match status" value="2"/>
</dbReference>
<evidence type="ECO:0000256" key="14">
    <source>
        <dbReference type="ARBA" id="ARBA00039050"/>
    </source>
</evidence>
<evidence type="ECO:0000256" key="5">
    <source>
        <dbReference type="ARBA" id="ARBA00022519"/>
    </source>
</evidence>
<evidence type="ECO:0000256" key="11">
    <source>
        <dbReference type="ARBA" id="ARBA00023136"/>
    </source>
</evidence>
<protein>
    <recommendedName>
        <fullName evidence="15">Glutathione import ATP-binding protein GsiA</fullName>
        <ecNumber evidence="14">7.4.2.10</ecNumber>
    </recommendedName>
</protein>
<comment type="function">
    <text evidence="12">Part of the ABC transporter complex GsiABCD involved in glutathione import. Responsible for energy coupling to the transport system.</text>
</comment>
<dbReference type="GO" id="GO:0005886">
    <property type="term" value="C:plasma membrane"/>
    <property type="evidence" value="ECO:0007669"/>
    <property type="project" value="UniProtKB-SubCell"/>
</dbReference>
<evidence type="ECO:0000256" key="9">
    <source>
        <dbReference type="ARBA" id="ARBA00022840"/>
    </source>
</evidence>
<dbReference type="NCBIfam" id="NF008453">
    <property type="entry name" value="PRK11308.1"/>
    <property type="match status" value="2"/>
</dbReference>
<dbReference type="PANTHER" id="PTHR43776:SF15">
    <property type="entry name" value="GLUTATHIONE IMPORT ATP-BINDING PROTEIN GSIA"/>
    <property type="match status" value="1"/>
</dbReference>
<dbReference type="Pfam" id="PF08352">
    <property type="entry name" value="oligo_HPY"/>
    <property type="match status" value="1"/>
</dbReference>
<dbReference type="Proteomes" id="UP000281547">
    <property type="component" value="Unassembled WGS sequence"/>
</dbReference>
<evidence type="ECO:0000256" key="1">
    <source>
        <dbReference type="ARBA" id="ARBA00004417"/>
    </source>
</evidence>
<proteinExistence type="inferred from homology"/>
<keyword evidence="7" id="KW-0547">Nucleotide-binding</keyword>
<evidence type="ECO:0000256" key="15">
    <source>
        <dbReference type="ARBA" id="ARBA00041187"/>
    </source>
</evidence>
<evidence type="ECO:0000256" key="4">
    <source>
        <dbReference type="ARBA" id="ARBA00022475"/>
    </source>
</evidence>
<comment type="caution">
    <text evidence="18">The sequence shown here is derived from an EMBL/GenBank/DDBJ whole genome shotgun (WGS) entry which is preliminary data.</text>
</comment>
<dbReference type="EMBL" id="RZNJ01000003">
    <property type="protein sequence ID" value="RUT31090.1"/>
    <property type="molecule type" value="Genomic_DNA"/>
</dbReference>
<name>A0A433XAN2_9HYPH</name>
<dbReference type="AlphaFoldDB" id="A0A433XAN2"/>
<dbReference type="EC" id="7.4.2.10" evidence="14"/>
<dbReference type="InterPro" id="IPR017871">
    <property type="entry name" value="ABC_transporter-like_CS"/>
</dbReference>
<keyword evidence="11" id="KW-0472">Membrane</keyword>
<keyword evidence="9 18" id="KW-0067">ATP-binding</keyword>
<dbReference type="Pfam" id="PF00005">
    <property type="entry name" value="ABC_tran"/>
    <property type="match status" value="2"/>
</dbReference>
<dbReference type="SUPFAM" id="SSF52540">
    <property type="entry name" value="P-loop containing nucleoside triphosphate hydrolases"/>
    <property type="match status" value="2"/>
</dbReference>
<evidence type="ECO:0000256" key="8">
    <source>
        <dbReference type="ARBA" id="ARBA00022801"/>
    </source>
</evidence>
<dbReference type="PROSITE" id="PS00211">
    <property type="entry name" value="ABC_TRANSPORTER_1"/>
    <property type="match status" value="2"/>
</dbReference>
<keyword evidence="5" id="KW-0997">Cell inner membrane</keyword>
<dbReference type="PANTHER" id="PTHR43776">
    <property type="entry name" value="TRANSPORT ATP-BINDING PROTEIN"/>
    <property type="match status" value="1"/>
</dbReference>
<dbReference type="InterPro" id="IPR050319">
    <property type="entry name" value="ABC_transp_ATP-bind"/>
</dbReference>
<dbReference type="GO" id="GO:0005524">
    <property type="term" value="F:ATP binding"/>
    <property type="evidence" value="ECO:0007669"/>
    <property type="project" value="UniProtKB-KW"/>
</dbReference>
<keyword evidence="19" id="KW-1185">Reference proteome</keyword>
<dbReference type="InterPro" id="IPR013563">
    <property type="entry name" value="Oligopep_ABC_C"/>
</dbReference>
<sequence>MMNPSDPLLSVRDLSVTFANDAGTLTAVDGLGFSVAPGECLAIVGESGSGKSVTAMSILGLTRFNGGTLTSGAIRFRRRNGETLDLARADEPTLRTVRGNEIAMIFQEPMTALNPVYPIGEQIAEAIRAHRPVSREAANAEALALIEKVRIPEPERRFGQYPHELSGGMRQRIVIAMALACRPSLLIADEPTTALDVTIQAQILYLVRSLARGNGMAMLFITHDMGVVAEIADRVLVMRHGRKVEEAAVGPFFSAPEESYSQALLAAVPRLGSAPAPETVPQTPTPLLEVRNLVTRFPVRRGILGRHVANVHAVEDVSLTISRGETLALVGESGCGKSTTGRSIVRLVDPLSGSVALEGEDVLGLDEARLRRRRRDMQIIFQDPYAALDPRQTAFEQIADPMLIHGMERGSALRDRVVSLLRRVGLGEEHMSRYPHEFSGGQRQRLCIARALGLSPKLIVADEAVSALDVSIQKQVVELLQQLQAELGISYLFISHDMGVVERMSHRVAVMYMGRVVEIGPRASVFGNPRHPYTRALLAAVPTPDPANRRREAPPVVALRSPIHPIGYAAPAARYDDFGDGHLVLAS</sequence>
<dbReference type="InterPro" id="IPR027417">
    <property type="entry name" value="P-loop_NTPase"/>
</dbReference>
<comment type="similarity">
    <text evidence="13">Belongs to the ABC transporter superfamily. Glutathione importer (TC 3.A.1.5.11) family.</text>
</comment>
<keyword evidence="10" id="KW-1278">Translocase</keyword>
<dbReference type="GO" id="GO:0015833">
    <property type="term" value="P:peptide transport"/>
    <property type="evidence" value="ECO:0007669"/>
    <property type="project" value="InterPro"/>
</dbReference>
<dbReference type="Gene3D" id="3.40.50.300">
    <property type="entry name" value="P-loop containing nucleotide triphosphate hydrolases"/>
    <property type="match status" value="2"/>
</dbReference>
<feature type="domain" description="ABC transporter" evidence="17">
    <location>
        <begin position="288"/>
        <end position="538"/>
    </location>
</feature>
<evidence type="ECO:0000256" key="7">
    <source>
        <dbReference type="ARBA" id="ARBA00022741"/>
    </source>
</evidence>
<organism evidence="18 19">
    <name type="scientific">Arsenicitalea aurantiaca</name>
    <dbReference type="NCBI Taxonomy" id="1783274"/>
    <lineage>
        <taxon>Bacteria</taxon>
        <taxon>Pseudomonadati</taxon>
        <taxon>Pseudomonadota</taxon>
        <taxon>Alphaproteobacteria</taxon>
        <taxon>Hyphomicrobiales</taxon>
        <taxon>Devosiaceae</taxon>
        <taxon>Arsenicitalea</taxon>
    </lineage>
</organism>
<gene>
    <name evidence="18" type="ORF">EMQ25_09440</name>
</gene>
<dbReference type="InterPro" id="IPR003593">
    <property type="entry name" value="AAA+_ATPase"/>
</dbReference>
<evidence type="ECO:0000256" key="6">
    <source>
        <dbReference type="ARBA" id="ARBA00022737"/>
    </source>
</evidence>
<feature type="domain" description="ABC transporter" evidence="17">
    <location>
        <begin position="11"/>
        <end position="265"/>
    </location>
</feature>
<evidence type="ECO:0000256" key="2">
    <source>
        <dbReference type="ARBA" id="ARBA00011469"/>
    </source>
</evidence>
<evidence type="ECO:0000256" key="12">
    <source>
        <dbReference type="ARBA" id="ARBA00037530"/>
    </source>
</evidence>
<dbReference type="SMART" id="SM00382">
    <property type="entry name" value="AAA"/>
    <property type="match status" value="2"/>
</dbReference>
<evidence type="ECO:0000313" key="19">
    <source>
        <dbReference type="Proteomes" id="UP000281547"/>
    </source>
</evidence>
<dbReference type="NCBIfam" id="NF007739">
    <property type="entry name" value="PRK10419.1"/>
    <property type="match status" value="2"/>
</dbReference>
<dbReference type="GO" id="GO:0055085">
    <property type="term" value="P:transmembrane transport"/>
    <property type="evidence" value="ECO:0007669"/>
    <property type="project" value="UniProtKB-ARBA"/>
</dbReference>
<dbReference type="GO" id="GO:0016887">
    <property type="term" value="F:ATP hydrolysis activity"/>
    <property type="evidence" value="ECO:0007669"/>
    <property type="project" value="InterPro"/>
</dbReference>
<dbReference type="PROSITE" id="PS50893">
    <property type="entry name" value="ABC_TRANSPORTER_2"/>
    <property type="match status" value="2"/>
</dbReference>